<dbReference type="EMBL" id="KI287201">
    <property type="protein sequence ID" value="ESA10350.1"/>
    <property type="molecule type" value="Genomic_DNA"/>
</dbReference>
<name>U9TQC9_RHIID</name>
<dbReference type="HOGENOM" id="CLU_2251473_0_0_1"/>
<dbReference type="AlphaFoldDB" id="U9TQC9"/>
<evidence type="ECO:0000256" key="1">
    <source>
        <dbReference type="SAM" id="Phobius"/>
    </source>
</evidence>
<sequence length="104" mass="12137">MLDLMYHSEFSNFDLGICFLWTFGILNAFYRNDSSFNFWVIGRFLSSVLDVGFNRTMDVFNYKQTNNSDENMNSEQTLQDNLSKKSVTVHHTTRKCTINSKNPS</sequence>
<reference evidence="2" key="1">
    <citation type="submission" date="2013-07" db="EMBL/GenBank/DDBJ databases">
        <title>The genome of an arbuscular mycorrhizal fungus provides insights into the evolution of the oldest plant symbiosis.</title>
        <authorList>
            <consortium name="DOE Joint Genome Institute"/>
            <person name="Tisserant E."/>
            <person name="Malbreil M."/>
            <person name="Kuo A."/>
            <person name="Kohler A."/>
            <person name="Symeonidi A."/>
            <person name="Balestrini R."/>
            <person name="Charron P."/>
            <person name="Duensing N."/>
            <person name="Frei-dit-Frey N."/>
            <person name="Gianinazzi-Pearson V."/>
            <person name="Gilbert B."/>
            <person name="Handa Y."/>
            <person name="Hijri M."/>
            <person name="Kaul R."/>
            <person name="Kawaguchi M."/>
            <person name="Krajinski F."/>
            <person name="Lammers P."/>
            <person name="Lapierre D."/>
            <person name="Masclaux F.G."/>
            <person name="Murat C."/>
            <person name="Morin E."/>
            <person name="Ndikumana S."/>
            <person name="Pagni M."/>
            <person name="Petitpierre D."/>
            <person name="Requena N."/>
            <person name="Rosikiewicz P."/>
            <person name="Riley R."/>
            <person name="Saito K."/>
            <person name="San Clemente H."/>
            <person name="Shapiro H."/>
            <person name="van Tuinen D."/>
            <person name="Becard G."/>
            <person name="Bonfante P."/>
            <person name="Paszkowski U."/>
            <person name="Shachar-Hill Y."/>
            <person name="Young J.P."/>
            <person name="Sanders I.R."/>
            <person name="Henrissat B."/>
            <person name="Rensing S.A."/>
            <person name="Grigoriev I.V."/>
            <person name="Corradi N."/>
            <person name="Roux C."/>
            <person name="Martin F."/>
        </authorList>
    </citation>
    <scope>NUCLEOTIDE SEQUENCE</scope>
    <source>
        <strain evidence="2">DAOM 197198</strain>
    </source>
</reference>
<proteinExistence type="predicted"/>
<protein>
    <submittedName>
        <fullName evidence="2">Uncharacterized protein</fullName>
    </submittedName>
</protein>
<feature type="transmembrane region" description="Helical" evidence="1">
    <location>
        <begin position="12"/>
        <end position="30"/>
    </location>
</feature>
<accession>U9TQC9</accession>
<gene>
    <name evidence="2" type="ORF">GLOINDRAFT_29551</name>
</gene>
<keyword evidence="1" id="KW-1133">Transmembrane helix</keyword>
<evidence type="ECO:0000313" key="2">
    <source>
        <dbReference type="EMBL" id="ESA10350.1"/>
    </source>
</evidence>
<keyword evidence="1" id="KW-0812">Transmembrane</keyword>
<organism evidence="2">
    <name type="scientific">Rhizophagus irregularis (strain DAOM 181602 / DAOM 197198 / MUCL 43194)</name>
    <name type="common">Arbuscular mycorrhizal fungus</name>
    <name type="synonym">Glomus intraradices</name>
    <dbReference type="NCBI Taxonomy" id="747089"/>
    <lineage>
        <taxon>Eukaryota</taxon>
        <taxon>Fungi</taxon>
        <taxon>Fungi incertae sedis</taxon>
        <taxon>Mucoromycota</taxon>
        <taxon>Glomeromycotina</taxon>
        <taxon>Glomeromycetes</taxon>
        <taxon>Glomerales</taxon>
        <taxon>Glomeraceae</taxon>
        <taxon>Rhizophagus</taxon>
    </lineage>
</organism>
<keyword evidence="1" id="KW-0472">Membrane</keyword>